<dbReference type="InterPro" id="IPR036259">
    <property type="entry name" value="MFS_trans_sf"/>
</dbReference>
<evidence type="ECO:0000256" key="5">
    <source>
        <dbReference type="ARBA" id="ARBA00022989"/>
    </source>
</evidence>
<keyword evidence="10" id="KW-1185">Reference proteome</keyword>
<feature type="transmembrane region" description="Helical" evidence="7">
    <location>
        <begin position="237"/>
        <end position="254"/>
    </location>
</feature>
<protein>
    <submittedName>
        <fullName evidence="9">MFS transporter</fullName>
    </submittedName>
</protein>
<dbReference type="Pfam" id="PF07690">
    <property type="entry name" value="MFS_1"/>
    <property type="match status" value="1"/>
</dbReference>
<keyword evidence="5 7" id="KW-1133">Transmembrane helix</keyword>
<dbReference type="EMBL" id="WBMT01000026">
    <property type="protein sequence ID" value="KAB2341343.1"/>
    <property type="molecule type" value="Genomic_DNA"/>
</dbReference>
<dbReference type="PANTHER" id="PTHR42718">
    <property type="entry name" value="MAJOR FACILITATOR SUPERFAMILY MULTIDRUG TRANSPORTER MFSC"/>
    <property type="match status" value="1"/>
</dbReference>
<comment type="caution">
    <text evidence="9">The sequence shown here is derived from an EMBL/GenBank/DDBJ whole genome shotgun (WGS) entry which is preliminary data.</text>
</comment>
<keyword evidence="3" id="KW-1003">Cell membrane</keyword>
<gene>
    <name evidence="9" type="ORF">F8566_42275</name>
</gene>
<evidence type="ECO:0000256" key="3">
    <source>
        <dbReference type="ARBA" id="ARBA00022475"/>
    </source>
</evidence>
<evidence type="ECO:0000256" key="2">
    <source>
        <dbReference type="ARBA" id="ARBA00022448"/>
    </source>
</evidence>
<dbReference type="PROSITE" id="PS50850">
    <property type="entry name" value="MFS"/>
    <property type="match status" value="1"/>
</dbReference>
<feature type="transmembrane region" description="Helical" evidence="7">
    <location>
        <begin position="20"/>
        <end position="43"/>
    </location>
</feature>
<feature type="transmembrane region" description="Helical" evidence="7">
    <location>
        <begin position="368"/>
        <end position="391"/>
    </location>
</feature>
<feature type="transmembrane region" description="Helical" evidence="7">
    <location>
        <begin position="338"/>
        <end position="356"/>
    </location>
</feature>
<dbReference type="InterPro" id="IPR005829">
    <property type="entry name" value="Sugar_transporter_CS"/>
</dbReference>
<evidence type="ECO:0000256" key="6">
    <source>
        <dbReference type="ARBA" id="ARBA00023136"/>
    </source>
</evidence>
<feature type="transmembrane region" description="Helical" evidence="7">
    <location>
        <begin position="176"/>
        <end position="195"/>
    </location>
</feature>
<evidence type="ECO:0000256" key="1">
    <source>
        <dbReference type="ARBA" id="ARBA00004651"/>
    </source>
</evidence>
<evidence type="ECO:0000313" key="10">
    <source>
        <dbReference type="Proteomes" id="UP000468735"/>
    </source>
</evidence>
<sequence>MPPDVHPVHHAHRRHRGLALALLVTVQFVLVLDASIVNVALPAIGKDLHFDQADLSWVANAYTLTFGGFLLFGGRIADLAGRRRMFVVGLTLFTAASLAGGLAPTSMALVVARAVQGLGAALVAPAALSLIMTLFEPGPERNRALGLFGAVAGAGGAAGVILGGLLTDAFGWESVLYVNVPIGAVAIGLAPLLLPEGRDRGVRGFDLLGAVSATGGLALLVYTLVDANDTGWSSAQTYGLGGVALALIVAFFVIEARMKHPLVPLRIFRVRELRGANLVAVAMTMSIFPMFFVMTLYLQQVMGYGPIKAGLGQLPVAIAMGAGAGAGSQLVTRLGYRVPLVAGLLVAAAGLLWFARMPAPDGRYLVDVFGPAVVMGVGGGIVFVATTIAATAGASAAESGLASGLINTTQQVGGALGLAVAVAVSTAVTEDAFASGERVPSVALNEGFQAGMLASAGIAVLGALLALVLLPRRTAKPTASEPEPVLTP</sequence>
<dbReference type="SUPFAM" id="SSF103473">
    <property type="entry name" value="MFS general substrate transporter"/>
    <property type="match status" value="1"/>
</dbReference>
<keyword evidence="2" id="KW-0813">Transport</keyword>
<feature type="transmembrane region" description="Helical" evidence="7">
    <location>
        <begin position="85"/>
        <end position="103"/>
    </location>
</feature>
<name>A0A6H9YBL4_9ACTN</name>
<dbReference type="PROSITE" id="PS00216">
    <property type="entry name" value="SUGAR_TRANSPORT_1"/>
    <property type="match status" value="1"/>
</dbReference>
<dbReference type="InterPro" id="IPR004638">
    <property type="entry name" value="EmrB-like"/>
</dbReference>
<feature type="transmembrane region" description="Helical" evidence="7">
    <location>
        <begin position="207"/>
        <end position="225"/>
    </location>
</feature>
<dbReference type="AlphaFoldDB" id="A0A6H9YBL4"/>
<dbReference type="PANTHER" id="PTHR42718:SF46">
    <property type="entry name" value="BLR6921 PROTEIN"/>
    <property type="match status" value="1"/>
</dbReference>
<dbReference type="Gene3D" id="1.20.1720.10">
    <property type="entry name" value="Multidrug resistance protein D"/>
    <property type="match status" value="1"/>
</dbReference>
<feature type="transmembrane region" description="Helical" evidence="7">
    <location>
        <begin position="275"/>
        <end position="298"/>
    </location>
</feature>
<feature type="transmembrane region" description="Helical" evidence="7">
    <location>
        <begin position="115"/>
        <end position="135"/>
    </location>
</feature>
<evidence type="ECO:0000259" key="8">
    <source>
        <dbReference type="PROSITE" id="PS50850"/>
    </source>
</evidence>
<dbReference type="PRINTS" id="PR01036">
    <property type="entry name" value="TCRTETB"/>
</dbReference>
<dbReference type="InterPro" id="IPR011701">
    <property type="entry name" value="MFS"/>
</dbReference>
<organism evidence="9 10">
    <name type="scientific">Actinomadura rudentiformis</name>
    <dbReference type="NCBI Taxonomy" id="359158"/>
    <lineage>
        <taxon>Bacteria</taxon>
        <taxon>Bacillati</taxon>
        <taxon>Actinomycetota</taxon>
        <taxon>Actinomycetes</taxon>
        <taxon>Streptosporangiales</taxon>
        <taxon>Thermomonosporaceae</taxon>
        <taxon>Actinomadura</taxon>
    </lineage>
</organism>
<dbReference type="InterPro" id="IPR020846">
    <property type="entry name" value="MFS_dom"/>
</dbReference>
<feature type="transmembrane region" description="Helical" evidence="7">
    <location>
        <begin position="55"/>
        <end position="73"/>
    </location>
</feature>
<keyword evidence="4 7" id="KW-0812">Transmembrane</keyword>
<dbReference type="OrthoDB" id="3218494at2"/>
<comment type="subcellular location">
    <subcellularLocation>
        <location evidence="1">Cell membrane</location>
        <topology evidence="1">Multi-pass membrane protein</topology>
    </subcellularLocation>
</comment>
<evidence type="ECO:0000313" key="9">
    <source>
        <dbReference type="EMBL" id="KAB2341343.1"/>
    </source>
</evidence>
<evidence type="ECO:0000256" key="4">
    <source>
        <dbReference type="ARBA" id="ARBA00022692"/>
    </source>
</evidence>
<feature type="transmembrane region" description="Helical" evidence="7">
    <location>
        <begin position="310"/>
        <end position="331"/>
    </location>
</feature>
<dbReference type="Gene3D" id="1.20.1250.20">
    <property type="entry name" value="MFS general substrate transporter like domains"/>
    <property type="match status" value="1"/>
</dbReference>
<feature type="transmembrane region" description="Helical" evidence="7">
    <location>
        <begin position="147"/>
        <end position="170"/>
    </location>
</feature>
<feature type="domain" description="Major facilitator superfamily (MFS) profile" evidence="8">
    <location>
        <begin position="19"/>
        <end position="474"/>
    </location>
</feature>
<dbReference type="RefSeq" id="WP_151568718.1">
    <property type="nucleotide sequence ID" value="NZ_WBMT01000026.1"/>
</dbReference>
<dbReference type="Proteomes" id="UP000468735">
    <property type="component" value="Unassembled WGS sequence"/>
</dbReference>
<dbReference type="GO" id="GO:0005886">
    <property type="term" value="C:plasma membrane"/>
    <property type="evidence" value="ECO:0007669"/>
    <property type="project" value="UniProtKB-SubCell"/>
</dbReference>
<dbReference type="CDD" id="cd17321">
    <property type="entry name" value="MFS_MMR_MDR_like"/>
    <property type="match status" value="1"/>
</dbReference>
<reference evidence="9 10" key="1">
    <citation type="submission" date="2019-09" db="EMBL/GenBank/DDBJ databases">
        <title>Actinomadura physcomitrii sp. nov., a novel actinomycete isolated from moss [Physcomitrium sphaericum (Ludw) Fuernr].</title>
        <authorList>
            <person name="Zhuang X."/>
            <person name="Liu C."/>
        </authorList>
    </citation>
    <scope>NUCLEOTIDE SEQUENCE [LARGE SCALE GENOMIC DNA]</scope>
    <source>
        <strain evidence="9 10">HMC1</strain>
    </source>
</reference>
<proteinExistence type="predicted"/>
<dbReference type="NCBIfam" id="TIGR00711">
    <property type="entry name" value="efflux_EmrB"/>
    <property type="match status" value="1"/>
</dbReference>
<evidence type="ECO:0000256" key="7">
    <source>
        <dbReference type="SAM" id="Phobius"/>
    </source>
</evidence>
<accession>A0A6H9YBL4</accession>
<keyword evidence="6 7" id="KW-0472">Membrane</keyword>
<feature type="transmembrane region" description="Helical" evidence="7">
    <location>
        <begin position="412"/>
        <end position="428"/>
    </location>
</feature>
<dbReference type="GO" id="GO:0022857">
    <property type="term" value="F:transmembrane transporter activity"/>
    <property type="evidence" value="ECO:0007669"/>
    <property type="project" value="InterPro"/>
</dbReference>
<feature type="transmembrane region" description="Helical" evidence="7">
    <location>
        <begin position="448"/>
        <end position="470"/>
    </location>
</feature>